<dbReference type="AlphaFoldDB" id="A0A1X0P4R8"/>
<gene>
    <name evidence="1" type="ORF">TM35_000064450</name>
</gene>
<evidence type="ECO:0000313" key="1">
    <source>
        <dbReference type="EMBL" id="ORC91440.1"/>
    </source>
</evidence>
<sequence>MSILNLATRILRNAIPWRRLAAEGARLARCPMLAVEAVGRQSSLLDNLRARKPQSSQSTRATRILLLQKIKFEWIPGGCSGGGIFLDVSPFCESWRGEARGQEMTTTMPSLGGS</sequence>
<dbReference type="EMBL" id="NBCO01000006">
    <property type="protein sequence ID" value="ORC91440.1"/>
    <property type="molecule type" value="Genomic_DNA"/>
</dbReference>
<comment type="caution">
    <text evidence="1">The sequence shown here is derived from an EMBL/GenBank/DDBJ whole genome shotgun (WGS) entry which is preliminary data.</text>
</comment>
<name>A0A1X0P4R8_9TRYP</name>
<dbReference type="GeneID" id="39983262"/>
<keyword evidence="2" id="KW-1185">Reference proteome</keyword>
<dbReference type="VEuPathDB" id="TriTrypDB:TM35_000064450"/>
<dbReference type="Proteomes" id="UP000192257">
    <property type="component" value="Unassembled WGS sequence"/>
</dbReference>
<reference evidence="1 2" key="1">
    <citation type="submission" date="2017-03" db="EMBL/GenBank/DDBJ databases">
        <title>An alternative strategy for trypanosome survival in the mammalian bloodstream revealed through genome and transcriptome analysis of the ubiquitous bovine parasite Trypanosoma (Megatrypanum) theileri.</title>
        <authorList>
            <person name="Kelly S."/>
            <person name="Ivens A."/>
            <person name="Mott A."/>
            <person name="O'Neill E."/>
            <person name="Emms D."/>
            <person name="Macleod O."/>
            <person name="Voorheis P."/>
            <person name="Matthews J."/>
            <person name="Matthews K."/>
            <person name="Carrington M."/>
        </authorList>
    </citation>
    <scope>NUCLEOTIDE SEQUENCE [LARGE SCALE GENOMIC DNA]</scope>
    <source>
        <strain evidence="1">Edinburgh</strain>
    </source>
</reference>
<dbReference type="RefSeq" id="XP_028885506.1">
    <property type="nucleotide sequence ID" value="XM_029023482.1"/>
</dbReference>
<protein>
    <submittedName>
        <fullName evidence="1">Uncharacterized protein</fullName>
    </submittedName>
</protein>
<accession>A0A1X0P4R8</accession>
<evidence type="ECO:0000313" key="2">
    <source>
        <dbReference type="Proteomes" id="UP000192257"/>
    </source>
</evidence>
<organism evidence="1 2">
    <name type="scientific">Trypanosoma theileri</name>
    <dbReference type="NCBI Taxonomy" id="67003"/>
    <lineage>
        <taxon>Eukaryota</taxon>
        <taxon>Discoba</taxon>
        <taxon>Euglenozoa</taxon>
        <taxon>Kinetoplastea</taxon>
        <taxon>Metakinetoplastina</taxon>
        <taxon>Trypanosomatida</taxon>
        <taxon>Trypanosomatidae</taxon>
        <taxon>Trypanosoma</taxon>
    </lineage>
</organism>
<proteinExistence type="predicted"/>